<evidence type="ECO:0000256" key="8">
    <source>
        <dbReference type="ARBA" id="ARBA00023277"/>
    </source>
</evidence>
<comment type="caution">
    <text evidence="10">The sequence shown here is derived from an EMBL/GenBank/DDBJ whole genome shotgun (WGS) entry which is preliminary data.</text>
</comment>
<reference evidence="10" key="1">
    <citation type="submission" date="2023-02" db="EMBL/GenBank/DDBJ databases">
        <title>Georgenia sp.10Sc9-8, isolated from a soil sample collected from the Taklamakan desert.</title>
        <authorList>
            <person name="Liu S."/>
        </authorList>
    </citation>
    <scope>NUCLEOTIDE SEQUENCE</scope>
    <source>
        <strain evidence="10">10Sc9-8</strain>
    </source>
</reference>
<dbReference type="PANTHER" id="PTHR42655">
    <property type="entry name" value="GLYCOGEN PHOSPHORYLASE"/>
    <property type="match status" value="1"/>
</dbReference>
<dbReference type="PROSITE" id="PS00102">
    <property type="entry name" value="PHOSPHORYLASE"/>
    <property type="match status" value="1"/>
</dbReference>
<evidence type="ECO:0000256" key="4">
    <source>
        <dbReference type="ARBA" id="ARBA00012591"/>
    </source>
</evidence>
<feature type="non-terminal residue" evidence="10">
    <location>
        <position position="1"/>
    </location>
</feature>
<evidence type="ECO:0000256" key="5">
    <source>
        <dbReference type="ARBA" id="ARBA00022676"/>
    </source>
</evidence>
<proteinExistence type="inferred from homology"/>
<keyword evidence="7" id="KW-0663">Pyridoxal phosphate</keyword>
<dbReference type="Pfam" id="PF00343">
    <property type="entry name" value="Phosphorylase"/>
    <property type="match status" value="1"/>
</dbReference>
<evidence type="ECO:0000313" key="11">
    <source>
        <dbReference type="Proteomes" id="UP001165561"/>
    </source>
</evidence>
<dbReference type="Proteomes" id="UP001165561">
    <property type="component" value="Unassembled WGS sequence"/>
</dbReference>
<dbReference type="InterPro" id="IPR035090">
    <property type="entry name" value="Pyridoxal_P_attach_site"/>
</dbReference>
<organism evidence="10 11">
    <name type="scientific">Georgenia halotolerans</name>
    <dbReference type="NCBI Taxonomy" id="3028317"/>
    <lineage>
        <taxon>Bacteria</taxon>
        <taxon>Bacillati</taxon>
        <taxon>Actinomycetota</taxon>
        <taxon>Actinomycetes</taxon>
        <taxon>Micrococcales</taxon>
        <taxon>Bogoriellaceae</taxon>
        <taxon>Georgenia</taxon>
    </lineage>
</organism>
<dbReference type="SUPFAM" id="SSF53756">
    <property type="entry name" value="UDP-Glycosyltransferase/glycogen phosphorylase"/>
    <property type="match status" value="1"/>
</dbReference>
<evidence type="ECO:0000313" key="10">
    <source>
        <dbReference type="EMBL" id="MDD9205553.1"/>
    </source>
</evidence>
<comment type="catalytic activity">
    <reaction evidence="1">
        <text>[(1-&gt;4)-alpha-D-glucosyl](n) + phosphate = [(1-&gt;4)-alpha-D-glucosyl](n-1) + alpha-D-glucose 1-phosphate</text>
        <dbReference type="Rhea" id="RHEA:41732"/>
        <dbReference type="Rhea" id="RHEA-COMP:9584"/>
        <dbReference type="Rhea" id="RHEA-COMP:9586"/>
        <dbReference type="ChEBI" id="CHEBI:15444"/>
        <dbReference type="ChEBI" id="CHEBI:43474"/>
        <dbReference type="ChEBI" id="CHEBI:58601"/>
        <dbReference type="EC" id="2.4.1.1"/>
    </reaction>
</comment>
<keyword evidence="5" id="KW-0328">Glycosyltransferase</keyword>
<gene>
    <name evidence="10" type="primary">glgP</name>
    <name evidence="10" type="ORF">PU560_03610</name>
</gene>
<evidence type="ECO:0000256" key="3">
    <source>
        <dbReference type="ARBA" id="ARBA00006047"/>
    </source>
</evidence>
<dbReference type="InterPro" id="IPR052182">
    <property type="entry name" value="Glycogen/Maltodextrin_Phosph"/>
</dbReference>
<evidence type="ECO:0000256" key="7">
    <source>
        <dbReference type="ARBA" id="ARBA00022898"/>
    </source>
</evidence>
<dbReference type="EMBL" id="JARACI010000549">
    <property type="protein sequence ID" value="MDD9205553.1"/>
    <property type="molecule type" value="Genomic_DNA"/>
</dbReference>
<protein>
    <recommendedName>
        <fullName evidence="4">glycogen phosphorylase</fullName>
        <ecNumber evidence="4">2.4.1.1</ecNumber>
    </recommendedName>
</protein>
<comment type="similarity">
    <text evidence="3">Belongs to the glycogen phosphorylase family.</text>
</comment>
<evidence type="ECO:0000256" key="9">
    <source>
        <dbReference type="ARBA" id="ARBA00025174"/>
    </source>
</evidence>
<evidence type="ECO:0000256" key="1">
    <source>
        <dbReference type="ARBA" id="ARBA00001275"/>
    </source>
</evidence>
<dbReference type="InterPro" id="IPR000811">
    <property type="entry name" value="Glyco_trans_35"/>
</dbReference>
<sequence>PERPIQIVVAGKSHPADEQGVGLIQRLVRFADDAGVRERIVFLPNYDIGMALTLMPGCDVWLNNPLRPLEASGTSGMKAALNGALNLSILDGWWDEWYDGRNGWAIPTADGVEEVERRDALEATALYELLENVVVPRFYDRDEQGVPQHWTEMMRHTLATLGPKVQATRMVRDYVERLYTPVARSSRELGGRSGRTGAAELADWKARVQQAWPQVRVDHVESAGLSDAAKVGDELTVTAYVALGELTPQDVDVQVLYGRVSEDDSLSSFTTGSLEVSEHYEDGRYAFSGSKTLPASGPYGYAVRVVPTHPAMAGVTELGLVAGAE</sequence>
<keyword evidence="11" id="KW-1185">Reference proteome</keyword>
<keyword evidence="8" id="KW-0119">Carbohydrate metabolism</keyword>
<dbReference type="Gene3D" id="3.40.50.2000">
    <property type="entry name" value="Glycogen Phosphorylase B"/>
    <property type="match status" value="1"/>
</dbReference>
<evidence type="ECO:0000256" key="2">
    <source>
        <dbReference type="ARBA" id="ARBA00001933"/>
    </source>
</evidence>
<accession>A0ABT5TU07</accession>
<dbReference type="EC" id="2.4.1.1" evidence="4"/>
<comment type="function">
    <text evidence="9">Phosphorylase is an important allosteric enzyme in carbohydrate metabolism. Enzymes from different sources differ in their regulatory mechanisms and in their natural substrates. However, all known phosphorylases share catalytic and structural properties.</text>
</comment>
<evidence type="ECO:0000256" key="6">
    <source>
        <dbReference type="ARBA" id="ARBA00022679"/>
    </source>
</evidence>
<keyword evidence="6" id="KW-0808">Transferase</keyword>
<comment type="cofactor">
    <cofactor evidence="2">
        <name>pyridoxal 5'-phosphate</name>
        <dbReference type="ChEBI" id="CHEBI:597326"/>
    </cofactor>
</comment>
<dbReference type="NCBIfam" id="TIGR02094">
    <property type="entry name" value="more_P_ylases"/>
    <property type="match status" value="1"/>
</dbReference>
<name>A0ABT5TU07_9MICO</name>
<dbReference type="InterPro" id="IPR011834">
    <property type="entry name" value="Agluc_phsphrylas"/>
</dbReference>
<dbReference type="PANTHER" id="PTHR42655:SF1">
    <property type="entry name" value="GLYCOGEN PHOSPHORYLASE"/>
    <property type="match status" value="1"/>
</dbReference>